<comment type="caution">
    <text evidence="2">The sequence shown here is derived from an EMBL/GenBank/DDBJ whole genome shotgun (WGS) entry which is preliminary data.</text>
</comment>
<dbReference type="PANTHER" id="PTHR44259">
    <property type="entry name" value="OS07G0183000 PROTEIN-RELATED"/>
    <property type="match status" value="1"/>
</dbReference>
<protein>
    <recommendedName>
        <fullName evidence="1">KIB1-4 beta-propeller domain-containing protein</fullName>
    </recommendedName>
</protein>
<dbReference type="Pfam" id="PF03478">
    <property type="entry name" value="Beta-prop_KIB1-4"/>
    <property type="match status" value="1"/>
</dbReference>
<reference evidence="2 3" key="1">
    <citation type="submission" date="2018-10" db="EMBL/GenBank/DDBJ databases">
        <title>A high-quality apple genome assembly.</title>
        <authorList>
            <person name="Hu J."/>
        </authorList>
    </citation>
    <scope>NUCLEOTIDE SEQUENCE [LARGE SCALE GENOMIC DNA]</scope>
    <source>
        <strain evidence="3">cv. HFTH1</strain>
        <tissue evidence="2">Young leaf</tissue>
    </source>
</reference>
<name>A0A498JF01_MALDO</name>
<dbReference type="EMBL" id="RDQH01000333">
    <property type="protein sequence ID" value="RXH94258.1"/>
    <property type="molecule type" value="Genomic_DNA"/>
</dbReference>
<feature type="domain" description="KIB1-4 beta-propeller" evidence="1">
    <location>
        <begin position="115"/>
        <end position="188"/>
    </location>
</feature>
<accession>A0A498JF01</accession>
<evidence type="ECO:0000313" key="3">
    <source>
        <dbReference type="Proteomes" id="UP000290289"/>
    </source>
</evidence>
<gene>
    <name evidence="2" type="ORF">DVH24_023942</name>
</gene>
<proteinExistence type="predicted"/>
<evidence type="ECO:0000259" key="1">
    <source>
        <dbReference type="Pfam" id="PF03478"/>
    </source>
</evidence>
<dbReference type="InterPro" id="IPR005174">
    <property type="entry name" value="KIB1-4_b-propeller"/>
</dbReference>
<dbReference type="Proteomes" id="UP000290289">
    <property type="component" value="Chromosome 7"/>
</dbReference>
<dbReference type="InterPro" id="IPR050942">
    <property type="entry name" value="F-box_BR-signaling"/>
</dbReference>
<dbReference type="AlphaFoldDB" id="A0A498JF01"/>
<sequence>MMEISTVDLPPITIEGWTVENSTASKCEYCVIKATFSADPILHPNQCTVTVTYLGQLQLAFFRLGSYKRCVFIISQDITWNYVDQRHSLIDDGLGCQESYMRHGTIIMCQKISRDFKRERAFYEFEVFKLDFIKGEWIAKNTLGDIALFLSASAFSGCEPDCIYCNHNYECMINNAGTLGPVDYGVYNVKTRMFSKAYGKFAKSLVKKAKQSPIWVSQLHEECMQHSRAGTDAASVGLGYMLNRDFGEKCNT</sequence>
<evidence type="ECO:0000313" key="2">
    <source>
        <dbReference type="EMBL" id="RXH94258.1"/>
    </source>
</evidence>
<dbReference type="PANTHER" id="PTHR44259:SF107">
    <property type="entry name" value="F-BOX PROTEIN SKIP23-LIKE"/>
    <property type="match status" value="1"/>
</dbReference>
<organism evidence="2 3">
    <name type="scientific">Malus domestica</name>
    <name type="common">Apple</name>
    <name type="synonym">Pyrus malus</name>
    <dbReference type="NCBI Taxonomy" id="3750"/>
    <lineage>
        <taxon>Eukaryota</taxon>
        <taxon>Viridiplantae</taxon>
        <taxon>Streptophyta</taxon>
        <taxon>Embryophyta</taxon>
        <taxon>Tracheophyta</taxon>
        <taxon>Spermatophyta</taxon>
        <taxon>Magnoliopsida</taxon>
        <taxon>eudicotyledons</taxon>
        <taxon>Gunneridae</taxon>
        <taxon>Pentapetalae</taxon>
        <taxon>rosids</taxon>
        <taxon>fabids</taxon>
        <taxon>Rosales</taxon>
        <taxon>Rosaceae</taxon>
        <taxon>Amygdaloideae</taxon>
        <taxon>Maleae</taxon>
        <taxon>Malus</taxon>
    </lineage>
</organism>
<keyword evidence="3" id="KW-1185">Reference proteome</keyword>